<keyword evidence="2" id="KW-0678">Repressor</keyword>
<dbReference type="Pfam" id="PF02671">
    <property type="entry name" value="PAH"/>
    <property type="match status" value="1"/>
</dbReference>
<evidence type="ECO:0000313" key="8">
    <source>
        <dbReference type="Proteomes" id="UP001251528"/>
    </source>
</evidence>
<reference evidence="7" key="1">
    <citation type="submission" date="2023-06" db="EMBL/GenBank/DDBJ databases">
        <title>Conoideocrella luteorostrata (Hypocreales: Clavicipitaceae), a potential biocontrol fungus for elongate hemlock scale in United States Christmas tree production areas.</title>
        <authorList>
            <person name="Barrett H."/>
            <person name="Lovett B."/>
            <person name="Macias A.M."/>
            <person name="Stajich J.E."/>
            <person name="Kasson M.T."/>
        </authorList>
    </citation>
    <scope>NUCLEOTIDE SEQUENCE</scope>
    <source>
        <strain evidence="7">ARSEF 14590</strain>
    </source>
</reference>
<proteinExistence type="predicted"/>
<comment type="subcellular location">
    <subcellularLocation>
        <location evidence="1 5">Nucleus</location>
    </subcellularLocation>
</comment>
<evidence type="ECO:0000256" key="2">
    <source>
        <dbReference type="ARBA" id="ARBA00022491"/>
    </source>
</evidence>
<sequence length="438" mass="49409">MRWAPRPLVCSHKSSLQHSDRLAVLSSKYTGAYTLGKCHADKQLHQFSRQTSILYFVQMNSKNVASRGASGNQRKGFAATYANANTLGSTQDAFKFTPHVLEYPDIPSEKERNGRLARRSAEIEELNRERPREDDAAALQASRCAVVYSNTTISKDNTDGEDARNSRLLAYFGERIQRKPSSGTFFAADTSRFRSLSPGDEEFKVEDLLDSDFDLNLSNFGFDLDRFLSDSSDLSSNTAKSLGIMPSSPPRTNPPRLSRLADEYDDSSAETIVLEDKSSMRRNRLETIDRPSLKTTPKFRAAENTRPKVARPLPLRRSSPHALRENTISISPIELPAELPIRGRRANNQASMQHNHPVQLDHVLGYVNKVKNRFQDKPENYERFLEILNTYEREQRSIQGVYDQVKTLFSAAPDLLKDFKHFLPESAAPAKPTLGRGE</sequence>
<dbReference type="PANTHER" id="PTHR12346">
    <property type="entry name" value="SIN3B-RELATED"/>
    <property type="match status" value="1"/>
</dbReference>
<dbReference type="SUPFAM" id="SSF47762">
    <property type="entry name" value="PAH2 domain"/>
    <property type="match status" value="1"/>
</dbReference>
<dbReference type="GO" id="GO:0070822">
    <property type="term" value="C:Sin3-type complex"/>
    <property type="evidence" value="ECO:0007669"/>
    <property type="project" value="TreeGrafter"/>
</dbReference>
<evidence type="ECO:0000313" key="7">
    <source>
        <dbReference type="EMBL" id="KAK2594862.1"/>
    </source>
</evidence>
<organism evidence="7 8">
    <name type="scientific">Conoideocrella luteorostrata</name>
    <dbReference type="NCBI Taxonomy" id="1105319"/>
    <lineage>
        <taxon>Eukaryota</taxon>
        <taxon>Fungi</taxon>
        <taxon>Dikarya</taxon>
        <taxon>Ascomycota</taxon>
        <taxon>Pezizomycotina</taxon>
        <taxon>Sordariomycetes</taxon>
        <taxon>Hypocreomycetidae</taxon>
        <taxon>Hypocreales</taxon>
        <taxon>Clavicipitaceae</taxon>
        <taxon>Conoideocrella</taxon>
    </lineage>
</organism>
<keyword evidence="3" id="KW-0677">Repeat</keyword>
<evidence type="ECO:0000256" key="4">
    <source>
        <dbReference type="ARBA" id="ARBA00023242"/>
    </source>
</evidence>
<gene>
    <name evidence="7" type="primary">SIN3_2</name>
    <name evidence="7" type="ORF">QQS21_007412</name>
</gene>
<evidence type="ECO:0000256" key="6">
    <source>
        <dbReference type="SAM" id="MobiDB-lite"/>
    </source>
</evidence>
<dbReference type="GO" id="GO:0000122">
    <property type="term" value="P:negative regulation of transcription by RNA polymerase II"/>
    <property type="evidence" value="ECO:0007669"/>
    <property type="project" value="TreeGrafter"/>
</dbReference>
<name>A0AAJ0CNK9_9HYPO</name>
<keyword evidence="8" id="KW-1185">Reference proteome</keyword>
<dbReference type="InterPro" id="IPR039774">
    <property type="entry name" value="Sin3-like"/>
</dbReference>
<comment type="caution">
    <text evidence="7">The sequence shown here is derived from an EMBL/GenBank/DDBJ whole genome shotgun (WGS) entry which is preliminary data.</text>
</comment>
<accession>A0AAJ0CNK9</accession>
<dbReference type="GO" id="GO:0003714">
    <property type="term" value="F:transcription corepressor activity"/>
    <property type="evidence" value="ECO:0007669"/>
    <property type="project" value="InterPro"/>
</dbReference>
<evidence type="ECO:0000256" key="5">
    <source>
        <dbReference type="PROSITE-ProRule" id="PRU00810"/>
    </source>
</evidence>
<dbReference type="InterPro" id="IPR036600">
    <property type="entry name" value="PAH_sf"/>
</dbReference>
<protein>
    <submittedName>
        <fullName evidence="7">Transcriptional regulatory protein sin3</fullName>
    </submittedName>
</protein>
<dbReference type="InterPro" id="IPR003822">
    <property type="entry name" value="PAH"/>
</dbReference>
<dbReference type="Gene3D" id="1.20.1160.11">
    <property type="entry name" value="Paired amphipathic helix"/>
    <property type="match status" value="1"/>
</dbReference>
<dbReference type="PANTHER" id="PTHR12346:SF0">
    <property type="entry name" value="SIN3A, ISOFORM G"/>
    <property type="match status" value="1"/>
</dbReference>
<feature type="region of interest" description="Disordered" evidence="6">
    <location>
        <begin position="238"/>
        <end position="257"/>
    </location>
</feature>
<dbReference type="Proteomes" id="UP001251528">
    <property type="component" value="Unassembled WGS sequence"/>
</dbReference>
<evidence type="ECO:0000256" key="1">
    <source>
        <dbReference type="ARBA" id="ARBA00004123"/>
    </source>
</evidence>
<dbReference type="PROSITE" id="PS51477">
    <property type="entry name" value="PAH"/>
    <property type="match status" value="1"/>
</dbReference>
<dbReference type="AlphaFoldDB" id="A0AAJ0CNK9"/>
<dbReference type="FunFam" id="1.20.1160.11:FF:000003">
    <property type="entry name" value="Paired amphipathic helix SIN3-like protein"/>
    <property type="match status" value="1"/>
</dbReference>
<keyword evidence="4 5" id="KW-0539">Nucleus</keyword>
<dbReference type="EMBL" id="JASWJB010000152">
    <property type="protein sequence ID" value="KAK2594862.1"/>
    <property type="molecule type" value="Genomic_DNA"/>
</dbReference>
<evidence type="ECO:0000256" key="3">
    <source>
        <dbReference type="ARBA" id="ARBA00022737"/>
    </source>
</evidence>